<dbReference type="InterPro" id="IPR020578">
    <property type="entry name" value="Aminotrans_V_PyrdxlP_BS"/>
</dbReference>
<evidence type="ECO:0000256" key="10">
    <source>
        <dbReference type="RuleBase" id="RU004504"/>
    </source>
</evidence>
<comment type="catalytic activity">
    <reaction evidence="9">
        <text>(sulfur carrier)-H + L-cysteine = (sulfur carrier)-SH + L-alanine</text>
        <dbReference type="Rhea" id="RHEA:43892"/>
        <dbReference type="Rhea" id="RHEA-COMP:14737"/>
        <dbReference type="Rhea" id="RHEA-COMP:14739"/>
        <dbReference type="ChEBI" id="CHEBI:29917"/>
        <dbReference type="ChEBI" id="CHEBI:35235"/>
        <dbReference type="ChEBI" id="CHEBI:57972"/>
        <dbReference type="ChEBI" id="CHEBI:64428"/>
        <dbReference type="EC" id="2.8.1.7"/>
    </reaction>
</comment>
<proteinExistence type="inferred from homology"/>
<dbReference type="AlphaFoldDB" id="A0A1H9S274"/>
<keyword evidence="13" id="KW-1185">Reference proteome</keyword>
<evidence type="ECO:0000259" key="11">
    <source>
        <dbReference type="Pfam" id="PF00266"/>
    </source>
</evidence>
<dbReference type="GO" id="GO:0046872">
    <property type="term" value="F:metal ion binding"/>
    <property type="evidence" value="ECO:0007669"/>
    <property type="project" value="UniProtKB-KW"/>
</dbReference>
<evidence type="ECO:0000256" key="3">
    <source>
        <dbReference type="ARBA" id="ARBA00012239"/>
    </source>
</evidence>
<gene>
    <name evidence="12" type="ORF">SAMN04488559_10656</name>
</gene>
<dbReference type="GO" id="GO:0051536">
    <property type="term" value="F:iron-sulfur cluster binding"/>
    <property type="evidence" value="ECO:0007669"/>
    <property type="project" value="UniProtKB-KW"/>
</dbReference>
<dbReference type="PANTHER" id="PTHR11601:SF34">
    <property type="entry name" value="CYSTEINE DESULFURASE"/>
    <property type="match status" value="1"/>
</dbReference>
<comment type="similarity">
    <text evidence="2">Belongs to the class-V pyridoxal-phosphate-dependent aminotransferase family. NifS/IscS subfamily.</text>
</comment>
<dbReference type="OrthoDB" id="9808002at2"/>
<dbReference type="PIRSF" id="PIRSF005572">
    <property type="entry name" value="NifS"/>
    <property type="match status" value="1"/>
</dbReference>
<dbReference type="Gene3D" id="3.90.1150.10">
    <property type="entry name" value="Aspartate Aminotransferase, domain 1"/>
    <property type="match status" value="1"/>
</dbReference>
<dbReference type="EMBL" id="FOHA01000006">
    <property type="protein sequence ID" value="SER79101.1"/>
    <property type="molecule type" value="Genomic_DNA"/>
</dbReference>
<dbReference type="PANTHER" id="PTHR11601">
    <property type="entry name" value="CYSTEINE DESULFURYLASE FAMILY MEMBER"/>
    <property type="match status" value="1"/>
</dbReference>
<evidence type="ECO:0000256" key="5">
    <source>
        <dbReference type="ARBA" id="ARBA00022723"/>
    </source>
</evidence>
<evidence type="ECO:0000256" key="4">
    <source>
        <dbReference type="ARBA" id="ARBA00022679"/>
    </source>
</evidence>
<dbReference type="InterPro" id="IPR015421">
    <property type="entry name" value="PyrdxlP-dep_Trfase_major"/>
</dbReference>
<name>A0A1H9S274_9LACT</name>
<evidence type="ECO:0000256" key="9">
    <source>
        <dbReference type="ARBA" id="ARBA00050776"/>
    </source>
</evidence>
<dbReference type="InterPro" id="IPR015422">
    <property type="entry name" value="PyrdxlP-dep_Trfase_small"/>
</dbReference>
<dbReference type="NCBIfam" id="NF002806">
    <property type="entry name" value="PRK02948.1"/>
    <property type="match status" value="1"/>
</dbReference>
<feature type="domain" description="Aminotransferase class V" evidence="11">
    <location>
        <begin position="5"/>
        <end position="366"/>
    </location>
</feature>
<keyword evidence="5" id="KW-0479">Metal-binding</keyword>
<keyword evidence="4" id="KW-0808">Transferase</keyword>
<keyword evidence="7" id="KW-0408">Iron</keyword>
<evidence type="ECO:0000256" key="6">
    <source>
        <dbReference type="ARBA" id="ARBA00022898"/>
    </source>
</evidence>
<dbReference type="GO" id="GO:0031071">
    <property type="term" value="F:cysteine desulfurase activity"/>
    <property type="evidence" value="ECO:0007669"/>
    <property type="project" value="UniProtKB-EC"/>
</dbReference>
<sequence length="381" mass="41802">MSNGIYLDHAATSPMLPEVIDAITNAMQENYGNASSMHQFGRRARQALDQAREIFAASIQATFNEIVLTSGGTEGDNYAILETAFSRQAVGRHLITTEVEHHAVLHTMEHLETLGFEVTYLPVDENGAISINDLKAALREDTILVSIMYGNNEVGTLMPIHEIGAIVQATNAYFHTDAVQAYGYEEIDVKRDHIDLLSVTAHKINGPKGIGFLYINENIHLPNMMYGGEQEMKRRPGTEAIPNVIGFATAVEYMKQTNQAKNRDYPALFDALLQELNQAQVDYSLNGQNVPHLPHILNIWIKGVPVEQMLMNLDLAGVAASSGSACTAGNLEPSHVLTAMYGKDNPRIHESLRFSIGFGTTEADMKQAGQAIAAIVTRLKK</sequence>
<accession>A0A1H9S274</accession>
<dbReference type="Pfam" id="PF00266">
    <property type="entry name" value="Aminotran_5"/>
    <property type="match status" value="1"/>
</dbReference>
<evidence type="ECO:0000256" key="2">
    <source>
        <dbReference type="ARBA" id="ARBA00006490"/>
    </source>
</evidence>
<evidence type="ECO:0000313" key="13">
    <source>
        <dbReference type="Proteomes" id="UP000198948"/>
    </source>
</evidence>
<dbReference type="InterPro" id="IPR015424">
    <property type="entry name" value="PyrdxlP-dep_Trfase"/>
</dbReference>
<comment type="cofactor">
    <cofactor evidence="1 10">
        <name>pyridoxal 5'-phosphate</name>
        <dbReference type="ChEBI" id="CHEBI:597326"/>
    </cofactor>
</comment>
<evidence type="ECO:0000313" key="12">
    <source>
        <dbReference type="EMBL" id="SER79101.1"/>
    </source>
</evidence>
<dbReference type="Gene3D" id="1.10.260.50">
    <property type="match status" value="1"/>
</dbReference>
<reference evidence="12 13" key="1">
    <citation type="submission" date="2016-10" db="EMBL/GenBank/DDBJ databases">
        <authorList>
            <person name="de Groot N.N."/>
        </authorList>
    </citation>
    <scope>NUCLEOTIDE SEQUENCE [LARGE SCALE GENOMIC DNA]</scope>
    <source>
        <strain evidence="12 13">DSM 13760</strain>
    </source>
</reference>
<evidence type="ECO:0000256" key="1">
    <source>
        <dbReference type="ARBA" id="ARBA00001933"/>
    </source>
</evidence>
<dbReference type="FunFam" id="3.40.640.10:FF:000084">
    <property type="entry name" value="IscS-like cysteine desulfurase"/>
    <property type="match status" value="1"/>
</dbReference>
<dbReference type="InterPro" id="IPR016454">
    <property type="entry name" value="Cysteine_dSase"/>
</dbReference>
<organism evidence="12 13">
    <name type="scientific">Isobaculum melis</name>
    <dbReference type="NCBI Taxonomy" id="142588"/>
    <lineage>
        <taxon>Bacteria</taxon>
        <taxon>Bacillati</taxon>
        <taxon>Bacillota</taxon>
        <taxon>Bacilli</taxon>
        <taxon>Lactobacillales</taxon>
        <taxon>Carnobacteriaceae</taxon>
        <taxon>Isobaculum</taxon>
    </lineage>
</organism>
<evidence type="ECO:0000256" key="8">
    <source>
        <dbReference type="ARBA" id="ARBA00023014"/>
    </source>
</evidence>
<dbReference type="SUPFAM" id="SSF53383">
    <property type="entry name" value="PLP-dependent transferases"/>
    <property type="match status" value="1"/>
</dbReference>
<dbReference type="Proteomes" id="UP000198948">
    <property type="component" value="Unassembled WGS sequence"/>
</dbReference>
<dbReference type="STRING" id="142588.SAMN04488559_10656"/>
<dbReference type="InterPro" id="IPR000192">
    <property type="entry name" value="Aminotrans_V_dom"/>
</dbReference>
<dbReference type="PROSITE" id="PS00595">
    <property type="entry name" value="AA_TRANSFER_CLASS_5"/>
    <property type="match status" value="1"/>
</dbReference>
<dbReference type="Gene3D" id="3.40.640.10">
    <property type="entry name" value="Type I PLP-dependent aspartate aminotransferase-like (Major domain)"/>
    <property type="match status" value="1"/>
</dbReference>
<protein>
    <recommendedName>
        <fullName evidence="3">cysteine desulfurase</fullName>
        <ecNumber evidence="3">2.8.1.7</ecNumber>
    </recommendedName>
</protein>
<dbReference type="EC" id="2.8.1.7" evidence="3"/>
<dbReference type="RefSeq" id="WP_092651513.1">
    <property type="nucleotide sequence ID" value="NZ_FOHA01000006.1"/>
</dbReference>
<evidence type="ECO:0000256" key="7">
    <source>
        <dbReference type="ARBA" id="ARBA00023004"/>
    </source>
</evidence>
<keyword evidence="8" id="KW-0411">Iron-sulfur</keyword>
<keyword evidence="6" id="KW-0663">Pyridoxal phosphate</keyword>